<proteinExistence type="predicted"/>
<name>A0A926FFJ1_9FIRM</name>
<accession>A0A926FFJ1</accession>
<reference evidence="1" key="1">
    <citation type="submission" date="2020-08" db="EMBL/GenBank/DDBJ databases">
        <title>Genome public.</title>
        <authorList>
            <person name="Liu C."/>
            <person name="Sun Q."/>
        </authorList>
    </citation>
    <scope>NUCLEOTIDE SEQUENCE</scope>
    <source>
        <strain evidence="1">NSJ-50</strain>
    </source>
</reference>
<sequence>MITRDILKAESLAELLNAIDDFCKEAIVRDNDDVCMELKERLDCADGNDYFIILSSYMAAADNGDEVIDALCEFAANCRTFEEPEDSTAEQMTKEEFEAVLDECETKCAAVSCIETVCSINIAEIPMQQKKMENTLVKKNNAFNILLPKLCVHEDRETYISNLIGTMLYEVISVKLSPQYILQEIHRYIPESRKYNKSVKELFCMYFGRVLRYKSRKPAIYTHFDEHMQNVIVMEFYKRVIQAYINYENCGDMPATH</sequence>
<evidence type="ECO:0000313" key="1">
    <source>
        <dbReference type="EMBL" id="MBC8597529.1"/>
    </source>
</evidence>
<gene>
    <name evidence="1" type="ORF">H8706_11765</name>
</gene>
<dbReference type="RefSeq" id="WP_262432797.1">
    <property type="nucleotide sequence ID" value="NZ_JACRTE010000045.1"/>
</dbReference>
<protein>
    <submittedName>
        <fullName evidence="1">Uncharacterized protein</fullName>
    </submittedName>
</protein>
<comment type="caution">
    <text evidence="1">The sequence shown here is derived from an EMBL/GenBank/DDBJ whole genome shotgun (WGS) entry which is preliminary data.</text>
</comment>
<dbReference type="Proteomes" id="UP000647416">
    <property type="component" value="Unassembled WGS sequence"/>
</dbReference>
<dbReference type="AlphaFoldDB" id="A0A926FFJ1"/>
<evidence type="ECO:0000313" key="2">
    <source>
        <dbReference type="Proteomes" id="UP000647416"/>
    </source>
</evidence>
<dbReference type="EMBL" id="JACRTE010000045">
    <property type="protein sequence ID" value="MBC8597529.1"/>
    <property type="molecule type" value="Genomic_DNA"/>
</dbReference>
<organism evidence="1 2">
    <name type="scientific">Qingrenia yutianensis</name>
    <dbReference type="NCBI Taxonomy" id="2763676"/>
    <lineage>
        <taxon>Bacteria</taxon>
        <taxon>Bacillati</taxon>
        <taxon>Bacillota</taxon>
        <taxon>Clostridia</taxon>
        <taxon>Eubacteriales</taxon>
        <taxon>Oscillospiraceae</taxon>
        <taxon>Qingrenia</taxon>
    </lineage>
</organism>
<keyword evidence="2" id="KW-1185">Reference proteome</keyword>